<evidence type="ECO:0000313" key="2">
    <source>
        <dbReference type="EMBL" id="KIL69003.1"/>
    </source>
</evidence>
<sequence>MACGEHDQPNLSLIVEGLRKPQPSKHIQGQDYPVLALEELCEREKLEGFPKTAVTAKSNLGTKHDDVKDTTKLVGNAVREDGTLKDASEMEWLHSPSEYDHPAIEICNEKRKRQNSEPTESDSRANALPKAKACCMS</sequence>
<accession>A0A0C2XJ44</accession>
<protein>
    <submittedName>
        <fullName evidence="2">Uncharacterized protein</fullName>
    </submittedName>
</protein>
<proteinExistence type="predicted"/>
<dbReference type="Proteomes" id="UP000054549">
    <property type="component" value="Unassembled WGS sequence"/>
</dbReference>
<dbReference type="EMBL" id="KN818227">
    <property type="protein sequence ID" value="KIL69003.1"/>
    <property type="molecule type" value="Genomic_DNA"/>
</dbReference>
<dbReference type="AlphaFoldDB" id="A0A0C2XJ44"/>
<dbReference type="InParanoid" id="A0A0C2XJ44"/>
<gene>
    <name evidence="2" type="ORF">M378DRAFT_176564</name>
</gene>
<organism evidence="2 3">
    <name type="scientific">Amanita muscaria (strain Koide BX008)</name>
    <dbReference type="NCBI Taxonomy" id="946122"/>
    <lineage>
        <taxon>Eukaryota</taxon>
        <taxon>Fungi</taxon>
        <taxon>Dikarya</taxon>
        <taxon>Basidiomycota</taxon>
        <taxon>Agaricomycotina</taxon>
        <taxon>Agaricomycetes</taxon>
        <taxon>Agaricomycetidae</taxon>
        <taxon>Agaricales</taxon>
        <taxon>Pluteineae</taxon>
        <taxon>Amanitaceae</taxon>
        <taxon>Amanita</taxon>
    </lineage>
</organism>
<reference evidence="2 3" key="1">
    <citation type="submission" date="2014-04" db="EMBL/GenBank/DDBJ databases">
        <title>Evolutionary Origins and Diversification of the Mycorrhizal Mutualists.</title>
        <authorList>
            <consortium name="DOE Joint Genome Institute"/>
            <consortium name="Mycorrhizal Genomics Consortium"/>
            <person name="Kohler A."/>
            <person name="Kuo A."/>
            <person name="Nagy L.G."/>
            <person name="Floudas D."/>
            <person name="Copeland A."/>
            <person name="Barry K.W."/>
            <person name="Cichocki N."/>
            <person name="Veneault-Fourrey C."/>
            <person name="LaButti K."/>
            <person name="Lindquist E.A."/>
            <person name="Lipzen A."/>
            <person name="Lundell T."/>
            <person name="Morin E."/>
            <person name="Murat C."/>
            <person name="Riley R."/>
            <person name="Ohm R."/>
            <person name="Sun H."/>
            <person name="Tunlid A."/>
            <person name="Henrissat B."/>
            <person name="Grigoriev I.V."/>
            <person name="Hibbett D.S."/>
            <person name="Martin F."/>
        </authorList>
    </citation>
    <scope>NUCLEOTIDE SEQUENCE [LARGE SCALE GENOMIC DNA]</scope>
    <source>
        <strain evidence="2 3">Koide BX008</strain>
    </source>
</reference>
<keyword evidence="3" id="KW-1185">Reference proteome</keyword>
<dbReference type="OrthoDB" id="3058369at2759"/>
<evidence type="ECO:0000256" key="1">
    <source>
        <dbReference type="SAM" id="MobiDB-lite"/>
    </source>
</evidence>
<name>A0A0C2XJ44_AMAMK</name>
<dbReference type="HOGENOM" id="CLU_1864630_0_0_1"/>
<evidence type="ECO:0000313" key="3">
    <source>
        <dbReference type="Proteomes" id="UP000054549"/>
    </source>
</evidence>
<feature type="region of interest" description="Disordered" evidence="1">
    <location>
        <begin position="110"/>
        <end position="137"/>
    </location>
</feature>